<keyword evidence="7 8" id="KW-0472">Membrane</keyword>
<feature type="transmembrane region" description="Helical" evidence="8">
    <location>
        <begin position="356"/>
        <end position="374"/>
    </location>
</feature>
<feature type="transmembrane region" description="Helical" evidence="8">
    <location>
        <begin position="166"/>
        <end position="191"/>
    </location>
</feature>
<keyword evidence="4 10" id="KW-0808">Transferase</keyword>
<feature type="transmembrane region" description="Helical" evidence="8">
    <location>
        <begin position="301"/>
        <end position="322"/>
    </location>
</feature>
<evidence type="ECO:0000313" key="11">
    <source>
        <dbReference type="Proteomes" id="UP000293719"/>
    </source>
</evidence>
<dbReference type="GO" id="GO:0009103">
    <property type="term" value="P:lipopolysaccharide biosynthetic process"/>
    <property type="evidence" value="ECO:0007669"/>
    <property type="project" value="UniProtKB-ARBA"/>
</dbReference>
<dbReference type="EMBL" id="CP036532">
    <property type="protein sequence ID" value="QBK30569.1"/>
    <property type="molecule type" value="Genomic_DNA"/>
</dbReference>
<evidence type="ECO:0000256" key="8">
    <source>
        <dbReference type="SAM" id="Phobius"/>
    </source>
</evidence>
<dbReference type="Pfam" id="PF13231">
    <property type="entry name" value="PMT_2"/>
    <property type="match status" value="1"/>
</dbReference>
<feature type="transmembrane region" description="Helical" evidence="8">
    <location>
        <begin position="203"/>
        <end position="228"/>
    </location>
</feature>
<gene>
    <name evidence="10" type="ORF">E0E05_08155</name>
</gene>
<dbReference type="InterPro" id="IPR038731">
    <property type="entry name" value="RgtA/B/C-like"/>
</dbReference>
<dbReference type="GO" id="GO:0016763">
    <property type="term" value="F:pentosyltransferase activity"/>
    <property type="evidence" value="ECO:0007669"/>
    <property type="project" value="TreeGrafter"/>
</dbReference>
<evidence type="ECO:0000256" key="1">
    <source>
        <dbReference type="ARBA" id="ARBA00004651"/>
    </source>
</evidence>
<reference evidence="10 11" key="1">
    <citation type="journal article" date="2017" name="Int. J. Syst. Evol. Microbiol.">
        <title>Roseitalea porphyridii gen. nov., sp. nov., isolated from a red alga, and reclassification of Hoeflea suaedae Chung et al. 2013 as Pseudohoeflea suaedae gen. nov., comb. nov.</title>
        <authorList>
            <person name="Hyeon J.W."/>
            <person name="Jeong S.E."/>
            <person name="Baek K."/>
            <person name="Jeon C.O."/>
        </authorList>
    </citation>
    <scope>NUCLEOTIDE SEQUENCE [LARGE SCALE GENOMIC DNA]</scope>
    <source>
        <strain evidence="10 11">MA7-20</strain>
    </source>
</reference>
<feature type="domain" description="Glycosyltransferase RgtA/B/C/D-like" evidence="9">
    <location>
        <begin position="66"/>
        <end position="226"/>
    </location>
</feature>
<dbReference type="AlphaFoldDB" id="A0A4P6V1N8"/>
<feature type="transmembrane region" description="Helical" evidence="8">
    <location>
        <begin position="20"/>
        <end position="39"/>
    </location>
</feature>
<evidence type="ECO:0000256" key="7">
    <source>
        <dbReference type="ARBA" id="ARBA00023136"/>
    </source>
</evidence>
<evidence type="ECO:0000259" key="9">
    <source>
        <dbReference type="Pfam" id="PF13231"/>
    </source>
</evidence>
<dbReference type="InterPro" id="IPR050297">
    <property type="entry name" value="LipidA_mod_glycosyltrf_83"/>
</dbReference>
<keyword evidence="5 8" id="KW-0812">Transmembrane</keyword>
<keyword evidence="2" id="KW-1003">Cell membrane</keyword>
<dbReference type="PANTHER" id="PTHR33908:SF9">
    <property type="entry name" value="BLL5595 PROTEIN"/>
    <property type="match status" value="1"/>
</dbReference>
<dbReference type="KEGG" id="rpod:E0E05_08155"/>
<dbReference type="Proteomes" id="UP000293719">
    <property type="component" value="Chromosome"/>
</dbReference>
<keyword evidence="6 8" id="KW-1133">Transmembrane helix</keyword>
<accession>A0A4P6V1N8</accession>
<evidence type="ECO:0000256" key="6">
    <source>
        <dbReference type="ARBA" id="ARBA00022989"/>
    </source>
</evidence>
<dbReference type="PANTHER" id="PTHR33908">
    <property type="entry name" value="MANNOSYLTRANSFERASE YKCB-RELATED"/>
    <property type="match status" value="1"/>
</dbReference>
<sequence length="510" mass="55483">MAIMADQQREGPAELHRISVVALALVVGATVFWTVYPHLTQLNLDAYIDMLENHAWGIRWQWGNPNHPPLFGWLTAGWFEVFPRTDLSYRLLAALNIGAGLGLMVLIARRFLTPPEQVAAVMVALVMPPLGFLAFTYNANSAMLPFWAGTILFYLRVIEHRRMADAALLGAFAGAAILSKYFAAVLLLALLGHALSNRQTRAIVATPIPVVAAIVFLLVVGPHLLWLFGNGFSSVVFATRKQGDASIVALMRSQIEFLIAQPLYALPGLAILGLLRRPDDGAPWFDRRAIAAAFGSTRGKVLLWAGLATVPLTMALALALQVPLTSNWSLPIFSVVPILLTLLLPRPVAERMRGWTIGLSVGFMVLMLALSPLIRGQILERAHANNALPLRALAEASGTLWTESVNDDIAFVAGHRFYAMAASFYLPSRPHFLEGPDIARQPWAQGETLTRSGVLVICGWPAETCIEPWQSDANWRVEPLGTAEVPAVPGAGGPPSYTLLAFRAVYASGW</sequence>
<dbReference type="GO" id="GO:0005886">
    <property type="term" value="C:plasma membrane"/>
    <property type="evidence" value="ECO:0007669"/>
    <property type="project" value="UniProtKB-SubCell"/>
</dbReference>
<evidence type="ECO:0000256" key="4">
    <source>
        <dbReference type="ARBA" id="ARBA00022679"/>
    </source>
</evidence>
<evidence type="ECO:0000256" key="5">
    <source>
        <dbReference type="ARBA" id="ARBA00022692"/>
    </source>
</evidence>
<feature type="transmembrane region" description="Helical" evidence="8">
    <location>
        <begin position="328"/>
        <end position="344"/>
    </location>
</feature>
<feature type="transmembrane region" description="Helical" evidence="8">
    <location>
        <begin position="142"/>
        <end position="159"/>
    </location>
</feature>
<keyword evidence="3" id="KW-0328">Glycosyltransferase</keyword>
<keyword evidence="11" id="KW-1185">Reference proteome</keyword>
<feature type="transmembrane region" description="Helical" evidence="8">
    <location>
        <begin position="87"/>
        <end position="106"/>
    </location>
</feature>
<organism evidence="10 11">
    <name type="scientific">Roseitalea porphyridii</name>
    <dbReference type="NCBI Taxonomy" id="1852022"/>
    <lineage>
        <taxon>Bacteria</taxon>
        <taxon>Pseudomonadati</taxon>
        <taxon>Pseudomonadota</taxon>
        <taxon>Alphaproteobacteria</taxon>
        <taxon>Hyphomicrobiales</taxon>
        <taxon>Ahrensiaceae</taxon>
        <taxon>Roseitalea</taxon>
    </lineage>
</organism>
<evidence type="ECO:0000256" key="2">
    <source>
        <dbReference type="ARBA" id="ARBA00022475"/>
    </source>
</evidence>
<evidence type="ECO:0000256" key="3">
    <source>
        <dbReference type="ARBA" id="ARBA00022676"/>
    </source>
</evidence>
<protein>
    <submittedName>
        <fullName evidence="10">Glycosyltransferase family 39 protein</fullName>
    </submittedName>
</protein>
<proteinExistence type="predicted"/>
<comment type="subcellular location">
    <subcellularLocation>
        <location evidence="1">Cell membrane</location>
        <topology evidence="1">Multi-pass membrane protein</topology>
    </subcellularLocation>
</comment>
<name>A0A4P6V1N8_9HYPH</name>
<evidence type="ECO:0000313" key="10">
    <source>
        <dbReference type="EMBL" id="QBK30569.1"/>
    </source>
</evidence>